<accession>F2S362</accession>
<protein>
    <submittedName>
        <fullName evidence="1">Uncharacterized protein</fullName>
    </submittedName>
</protein>
<organism evidence="1 2">
    <name type="scientific">Trichophyton tonsurans (strain CBS 112818)</name>
    <name type="common">Scalp ringworm fungus</name>
    <dbReference type="NCBI Taxonomy" id="647933"/>
    <lineage>
        <taxon>Eukaryota</taxon>
        <taxon>Fungi</taxon>
        <taxon>Dikarya</taxon>
        <taxon>Ascomycota</taxon>
        <taxon>Pezizomycotina</taxon>
        <taxon>Eurotiomycetes</taxon>
        <taxon>Eurotiomycetidae</taxon>
        <taxon>Onygenales</taxon>
        <taxon>Arthrodermataceae</taxon>
        <taxon>Trichophyton</taxon>
    </lineage>
</organism>
<dbReference type="AlphaFoldDB" id="F2S362"/>
<gene>
    <name evidence="1" type="ORF">TESG_05299</name>
</gene>
<dbReference type="HOGENOM" id="CLU_2575580_0_0_1"/>
<evidence type="ECO:0000313" key="2">
    <source>
        <dbReference type="Proteomes" id="UP000009172"/>
    </source>
</evidence>
<proteinExistence type="predicted"/>
<dbReference type="Proteomes" id="UP000009172">
    <property type="component" value="Unassembled WGS sequence"/>
</dbReference>
<evidence type="ECO:0000313" key="1">
    <source>
        <dbReference type="EMBL" id="EGD98002.1"/>
    </source>
</evidence>
<dbReference type="EMBL" id="GG698506">
    <property type="protein sequence ID" value="EGD98002.1"/>
    <property type="molecule type" value="Genomic_DNA"/>
</dbReference>
<sequence length="81" mass="8992">MCSGQANDTELGLQRYSVRSTQHDDAAMHVDFTCRPLAGTACPAPPPPTYVHFWGSRGSYAVQIEITFIFQPKSRRAHKLA</sequence>
<reference evidence="2" key="1">
    <citation type="journal article" date="2012" name="MBio">
        <title>Comparative genome analysis of Trichophyton rubrum and related dermatophytes reveals candidate genes involved in infection.</title>
        <authorList>
            <person name="Martinez D.A."/>
            <person name="Oliver B.G."/>
            <person name="Graeser Y."/>
            <person name="Goldberg J.M."/>
            <person name="Li W."/>
            <person name="Martinez-Rossi N.M."/>
            <person name="Monod M."/>
            <person name="Shelest E."/>
            <person name="Barton R.C."/>
            <person name="Birch E."/>
            <person name="Brakhage A.A."/>
            <person name="Chen Z."/>
            <person name="Gurr S.J."/>
            <person name="Heiman D."/>
            <person name="Heitman J."/>
            <person name="Kosti I."/>
            <person name="Rossi A."/>
            <person name="Saif S."/>
            <person name="Samalova M."/>
            <person name="Saunders C.W."/>
            <person name="Shea T."/>
            <person name="Summerbell R.C."/>
            <person name="Xu J."/>
            <person name="Young S."/>
            <person name="Zeng Q."/>
            <person name="Birren B.W."/>
            <person name="Cuomo C.A."/>
            <person name="White T.C."/>
        </authorList>
    </citation>
    <scope>NUCLEOTIDE SEQUENCE [LARGE SCALE GENOMIC DNA]</scope>
    <source>
        <strain evidence="2">CBS 112818</strain>
    </source>
</reference>
<keyword evidence="2" id="KW-1185">Reference proteome</keyword>
<name>F2S362_TRIT1</name>